<evidence type="ECO:0000313" key="3">
    <source>
        <dbReference type="Proteomes" id="UP001223978"/>
    </source>
</evidence>
<dbReference type="InterPro" id="IPR011330">
    <property type="entry name" value="Glyco_hydro/deAcase_b/a-brl"/>
</dbReference>
<protein>
    <submittedName>
        <fullName evidence="2">Polysaccharide deacetylase family protein</fullName>
    </submittedName>
</protein>
<proteinExistence type="predicted"/>
<comment type="caution">
    <text evidence="2">The sequence shown here is derived from an EMBL/GenBank/DDBJ whole genome shotgun (WGS) entry which is preliminary data.</text>
</comment>
<dbReference type="EMBL" id="JASCIQ010000017">
    <property type="protein sequence ID" value="MDI3405614.1"/>
    <property type="molecule type" value="Genomic_DNA"/>
</dbReference>
<dbReference type="RefSeq" id="WP_282543553.1">
    <property type="nucleotide sequence ID" value="NZ_JASCIQ010000017.1"/>
</dbReference>
<accession>A0ABT6SCC5</accession>
<dbReference type="SUPFAM" id="SSF88713">
    <property type="entry name" value="Glycoside hydrolase/deacetylase"/>
    <property type="match status" value="1"/>
</dbReference>
<name>A0ABT6SCC5_9ACTN</name>
<evidence type="ECO:0000259" key="1">
    <source>
        <dbReference type="Pfam" id="PF01522"/>
    </source>
</evidence>
<dbReference type="Proteomes" id="UP001223978">
    <property type="component" value="Unassembled WGS sequence"/>
</dbReference>
<feature type="domain" description="NodB homology" evidence="1">
    <location>
        <begin position="75"/>
        <end position="163"/>
    </location>
</feature>
<sequence length="309" mass="35348">MSPNPSAPGGRDLIGYGRDGAAIEWPGRARVAVCLVVNYEEGSEFSYPVDGRNEIPQEFDYPPLPVRDLGNETIFEYGSRAGIWRLQRILDGLDLPITVQGCAQALELNPEVGAWIRERGHDVCCHGYRWENVSTLDRDTERERLHMAIESIEATCGERPRGWYSRQPASVNTRELLVEEGGFLYDSDSFADDVPYYVQVQDTDHLVIPYSFTLNDGLFLPGQSWSGPESFLDYGRRAFDLLWEEGETRPRMLSIGLHARLMGQPARAHALRELLQYMLGHDDVWFTRRLDIARWWWDKYPPDTASPRP</sequence>
<organism evidence="2 3">
    <name type="scientific">Streptomyces cavernicola</name>
    <dbReference type="NCBI Taxonomy" id="3043613"/>
    <lineage>
        <taxon>Bacteria</taxon>
        <taxon>Bacillati</taxon>
        <taxon>Actinomycetota</taxon>
        <taxon>Actinomycetes</taxon>
        <taxon>Kitasatosporales</taxon>
        <taxon>Streptomycetaceae</taxon>
        <taxon>Streptomyces</taxon>
    </lineage>
</organism>
<dbReference type="InterPro" id="IPR002509">
    <property type="entry name" value="NODB_dom"/>
</dbReference>
<dbReference type="Gene3D" id="3.20.20.370">
    <property type="entry name" value="Glycoside hydrolase/deacetylase"/>
    <property type="match status" value="1"/>
</dbReference>
<reference evidence="2 3" key="1">
    <citation type="submission" date="2023-05" db="EMBL/GenBank/DDBJ databases">
        <title>Draft genome sequence of Streptomyces sp. B-S-A6 isolated from a cave soil in Thailand.</title>
        <authorList>
            <person name="Chamroensaksri N."/>
            <person name="Muangham S."/>
        </authorList>
    </citation>
    <scope>NUCLEOTIDE SEQUENCE [LARGE SCALE GENOMIC DNA]</scope>
    <source>
        <strain evidence="2 3">B-S-A6</strain>
    </source>
</reference>
<dbReference type="Pfam" id="PF01522">
    <property type="entry name" value="Polysacc_deac_1"/>
    <property type="match status" value="1"/>
</dbReference>
<dbReference type="PANTHER" id="PTHR43123:SF1">
    <property type="entry name" value="POLYSACCHARIDE DEACETYLASE-RELATED"/>
    <property type="match status" value="1"/>
</dbReference>
<gene>
    <name evidence="2" type="ORF">QIS96_17525</name>
</gene>
<evidence type="ECO:0000313" key="2">
    <source>
        <dbReference type="EMBL" id="MDI3405614.1"/>
    </source>
</evidence>
<dbReference type="PANTHER" id="PTHR43123">
    <property type="entry name" value="POLYSACCHARIDE DEACETYLASE-RELATED"/>
    <property type="match status" value="1"/>
</dbReference>
<keyword evidence="3" id="KW-1185">Reference proteome</keyword>